<dbReference type="GeneID" id="72062162"/>
<dbReference type="AlphaFoldDB" id="A0A9Q8Q5M7"/>
<dbReference type="KEGG" id="ptkz:JDV02_000196"/>
<evidence type="ECO:0000313" key="2">
    <source>
        <dbReference type="Proteomes" id="UP000829364"/>
    </source>
</evidence>
<keyword evidence="2" id="KW-1185">Reference proteome</keyword>
<evidence type="ECO:0000313" key="1">
    <source>
        <dbReference type="EMBL" id="UNI13450.1"/>
    </source>
</evidence>
<protein>
    <submittedName>
        <fullName evidence="1">Uncharacterized protein</fullName>
    </submittedName>
</protein>
<sequence length="229" mass="24478">MATADYIVRVENHSKGYQNYVFLNDPPALEVGSGAKPKVWPIVWQSNGSAPNSGSVQFTAKAANYAAAGTVKKVLDNNVKVISTIALNVEVKSAVKVGTKAAMELDGSGTPKFNPPYDAVAADSSFAIKTRPYDSITYRNIYCGYGKDDGGGGVTPVAGFMAQPEQLYQITPSLKYFVGVGDQYPGTAVDIDTLEGREIDFTTAKPGQTIATVIQHDDDSFSEPKFSYP</sequence>
<dbReference type="RefSeq" id="XP_047836931.1">
    <property type="nucleotide sequence ID" value="XM_047980973.1"/>
</dbReference>
<gene>
    <name evidence="1" type="ORF">JDV02_000196</name>
</gene>
<name>A0A9Q8Q5M7_9HYPO</name>
<proteinExistence type="predicted"/>
<dbReference type="Proteomes" id="UP000829364">
    <property type="component" value="Chromosome 1"/>
</dbReference>
<accession>A0A9Q8Q5M7</accession>
<reference evidence="1" key="1">
    <citation type="submission" date="2021-11" db="EMBL/GenBank/DDBJ databases">
        <title>Purpureocillium_takamizusanense_genome.</title>
        <authorList>
            <person name="Nguyen N.-H."/>
        </authorList>
    </citation>
    <scope>NUCLEOTIDE SEQUENCE</scope>
    <source>
        <strain evidence="1">PT3</strain>
    </source>
</reference>
<dbReference type="EMBL" id="CP086354">
    <property type="protein sequence ID" value="UNI13450.1"/>
    <property type="molecule type" value="Genomic_DNA"/>
</dbReference>
<organism evidence="1 2">
    <name type="scientific">Purpureocillium takamizusanense</name>
    <dbReference type="NCBI Taxonomy" id="2060973"/>
    <lineage>
        <taxon>Eukaryota</taxon>
        <taxon>Fungi</taxon>
        <taxon>Dikarya</taxon>
        <taxon>Ascomycota</taxon>
        <taxon>Pezizomycotina</taxon>
        <taxon>Sordariomycetes</taxon>
        <taxon>Hypocreomycetidae</taxon>
        <taxon>Hypocreales</taxon>
        <taxon>Ophiocordycipitaceae</taxon>
        <taxon>Purpureocillium</taxon>
    </lineage>
</organism>